<reference evidence="1 2" key="1">
    <citation type="submission" date="2023-03" db="EMBL/GenBank/DDBJ databases">
        <authorList>
            <person name="Pearce D."/>
        </authorList>
    </citation>
    <scope>NUCLEOTIDE SEQUENCE [LARGE SCALE GENOMIC DNA]</scope>
    <source>
        <strain evidence="1">Msz</strain>
    </source>
</reference>
<organism evidence="1 2">
    <name type="scientific">Methylocaldum szegediense</name>
    <dbReference type="NCBI Taxonomy" id="73780"/>
    <lineage>
        <taxon>Bacteria</taxon>
        <taxon>Pseudomonadati</taxon>
        <taxon>Pseudomonadota</taxon>
        <taxon>Gammaproteobacteria</taxon>
        <taxon>Methylococcales</taxon>
        <taxon>Methylococcaceae</taxon>
        <taxon>Methylocaldum</taxon>
    </lineage>
</organism>
<dbReference type="EMBL" id="OX458333">
    <property type="protein sequence ID" value="CAI8741742.1"/>
    <property type="molecule type" value="Genomic_DNA"/>
</dbReference>
<evidence type="ECO:0008006" key="3">
    <source>
        <dbReference type="Google" id="ProtNLM"/>
    </source>
</evidence>
<name>A0ABM9HWY0_9GAMM</name>
<dbReference type="Proteomes" id="UP001162030">
    <property type="component" value="Chromosome"/>
</dbReference>
<accession>A0ABM9HWY0</accession>
<protein>
    <recommendedName>
        <fullName evidence="3">Transposase</fullName>
    </recommendedName>
</protein>
<proteinExistence type="predicted"/>
<evidence type="ECO:0000313" key="1">
    <source>
        <dbReference type="EMBL" id="CAI8741742.1"/>
    </source>
</evidence>
<keyword evidence="2" id="KW-1185">Reference proteome</keyword>
<evidence type="ECO:0000313" key="2">
    <source>
        <dbReference type="Proteomes" id="UP001162030"/>
    </source>
</evidence>
<gene>
    <name evidence="1" type="ORF">MSZNOR_0481</name>
</gene>
<sequence length="76" mass="8880">MCTAYRLPCRYLQYTLDTIFRPRDYIVPLNPTIYRVCGKPNRSGREGCRGGCIYQFRDRFGATRKSKKQVGKLRIG</sequence>